<evidence type="ECO:0000256" key="3">
    <source>
        <dbReference type="ARBA" id="ARBA00022898"/>
    </source>
</evidence>
<gene>
    <name evidence="6" type="ORF">G3I50_28760</name>
</gene>
<dbReference type="Proteomes" id="UP000469670">
    <property type="component" value="Unassembled WGS sequence"/>
</dbReference>
<dbReference type="InterPro" id="IPR002986">
    <property type="entry name" value="DAP_deCOOHase_LysA"/>
</dbReference>
<evidence type="ECO:0000313" key="6">
    <source>
        <dbReference type="EMBL" id="NEC22202.1"/>
    </source>
</evidence>
<sequence>PAGVALYRVLAVKHTGPTLYVAVDGGMSDNPRPALYGARYAPRPIGRPTTAAPVPATVVGRHCEAGDVIASDVPLPGDVRPGDLVAVPVAGAYQASMASAYNLVGRPPVVAVHRGTARLLIRRETQEDLSRRDVGA</sequence>
<keyword evidence="4" id="KW-0456">Lyase</keyword>
<reference evidence="6 7" key="1">
    <citation type="submission" date="2020-01" db="EMBL/GenBank/DDBJ databases">
        <title>Insect and environment-associated Actinomycetes.</title>
        <authorList>
            <person name="Currrie C."/>
            <person name="Chevrette M."/>
            <person name="Carlson C."/>
            <person name="Stubbendieck R."/>
            <person name="Wendt-Pienkowski E."/>
        </authorList>
    </citation>
    <scope>NUCLEOTIDE SEQUENCE [LARGE SCALE GENOMIC DNA]</scope>
    <source>
        <strain evidence="6 7">SID7590</strain>
    </source>
</reference>
<dbReference type="AlphaFoldDB" id="A0A7K3S5Q3"/>
<feature type="domain" description="Orn/DAP/Arg decarboxylase 2 C-terminal" evidence="5">
    <location>
        <begin position="2"/>
        <end position="91"/>
    </location>
</feature>
<dbReference type="PRINTS" id="PR01181">
    <property type="entry name" value="DAPDCRBXLASE"/>
</dbReference>
<dbReference type="EMBL" id="JAAGMP010001257">
    <property type="protein sequence ID" value="NEC22202.1"/>
    <property type="molecule type" value="Genomic_DNA"/>
</dbReference>
<evidence type="ECO:0000256" key="2">
    <source>
        <dbReference type="ARBA" id="ARBA00022793"/>
    </source>
</evidence>
<comment type="caution">
    <text evidence="6">The sequence shown here is derived from an EMBL/GenBank/DDBJ whole genome shotgun (WGS) entry which is preliminary data.</text>
</comment>
<dbReference type="GO" id="GO:0008836">
    <property type="term" value="F:diaminopimelate decarboxylase activity"/>
    <property type="evidence" value="ECO:0007669"/>
    <property type="project" value="InterPro"/>
</dbReference>
<dbReference type="RefSeq" id="WP_421673875.1">
    <property type="nucleotide sequence ID" value="NZ_JAAGMP010001257.1"/>
</dbReference>
<dbReference type="Pfam" id="PF00278">
    <property type="entry name" value="Orn_DAP_Arg_deC"/>
    <property type="match status" value="1"/>
</dbReference>
<keyword evidence="2" id="KW-0210">Decarboxylase</keyword>
<name>A0A7K3S5Q3_9ACTN</name>
<evidence type="ECO:0000313" key="7">
    <source>
        <dbReference type="Proteomes" id="UP000469670"/>
    </source>
</evidence>
<dbReference type="InterPro" id="IPR022643">
    <property type="entry name" value="De-COase2_C"/>
</dbReference>
<evidence type="ECO:0000256" key="4">
    <source>
        <dbReference type="ARBA" id="ARBA00023239"/>
    </source>
</evidence>
<dbReference type="GO" id="GO:0009089">
    <property type="term" value="P:lysine biosynthetic process via diaminopimelate"/>
    <property type="evidence" value="ECO:0007669"/>
    <property type="project" value="InterPro"/>
</dbReference>
<organism evidence="6 7">
    <name type="scientific">Streptomyces parvus</name>
    <dbReference type="NCBI Taxonomy" id="66428"/>
    <lineage>
        <taxon>Bacteria</taxon>
        <taxon>Bacillati</taxon>
        <taxon>Actinomycetota</taxon>
        <taxon>Actinomycetes</taxon>
        <taxon>Kitasatosporales</taxon>
        <taxon>Streptomycetaceae</taxon>
        <taxon>Streptomyces</taxon>
    </lineage>
</organism>
<proteinExistence type="predicted"/>
<evidence type="ECO:0000259" key="5">
    <source>
        <dbReference type="Pfam" id="PF00278"/>
    </source>
</evidence>
<protein>
    <submittedName>
        <fullName evidence="6">Diaminopimelate decarboxylase</fullName>
    </submittedName>
</protein>
<dbReference type="PANTHER" id="PTHR43727:SF2">
    <property type="entry name" value="GROUP IV DECARBOXYLASE"/>
    <property type="match status" value="1"/>
</dbReference>
<dbReference type="SUPFAM" id="SSF50621">
    <property type="entry name" value="Alanine racemase C-terminal domain-like"/>
    <property type="match status" value="1"/>
</dbReference>
<dbReference type="InterPro" id="IPR009006">
    <property type="entry name" value="Ala_racemase/Decarboxylase_C"/>
</dbReference>
<dbReference type="Gene3D" id="2.40.37.10">
    <property type="entry name" value="Lyase, Ornithine Decarboxylase, Chain A, domain 1"/>
    <property type="match status" value="1"/>
</dbReference>
<evidence type="ECO:0000256" key="1">
    <source>
        <dbReference type="ARBA" id="ARBA00001933"/>
    </source>
</evidence>
<comment type="cofactor">
    <cofactor evidence="1">
        <name>pyridoxal 5'-phosphate</name>
        <dbReference type="ChEBI" id="CHEBI:597326"/>
    </cofactor>
</comment>
<accession>A0A7K3S5Q3</accession>
<keyword evidence="3" id="KW-0663">Pyridoxal phosphate</keyword>
<feature type="non-terminal residue" evidence="6">
    <location>
        <position position="1"/>
    </location>
</feature>
<dbReference type="PANTHER" id="PTHR43727">
    <property type="entry name" value="DIAMINOPIMELATE DECARBOXYLASE"/>
    <property type="match status" value="1"/>
</dbReference>